<sequence length="734" mass="83046">MYDRELRIERSSPEEKRHEALRVTLTYTCINVVSIVFIHLSISPVVDPHRFDPVSSSKAGLIAFRVFSGIWAIITAFYNCVLGCYAFRLMLRKWKEEEAAGHLNTYRTPRDGREEEERREEAGSEAAQSSLWDENNVPGTAMWFANNNPYTAARRTHSGAFAAARRSKRLLHTADQYQIHTDHEPILEESTDGDCNVDAEEWSDDKIVEEEPEEITFPNLVRARALGSESVARHADSYPFSRGEEATSSTTTWSNSATSAGELARKKNMERERKKRRSKKKDDKKAEEMITRVEKMGPTALNGQSSGEGSFSMSATTTSEVSGDPKSPTGTGERDAANDGSERRSHRSSSRASDRSEPETDPQRERTRMMKSIISHGSYRDQQAAFHHLNHAIWAEVGDNMTGQIQFEQPAPVEPANGREDPQSSSSSGSSGTGPKTKWWDLTIPLPQSRRQVNKTDPKPKEAPKAKDGSAQARKEKWNRRYILACIILACTIMTFFPPFLVIGGELIAHDYQFQHACDNVRWDIKLDASGLHPEQDNVYNRAIFKDRRGKGFEKEFMMNLEGMSSYNDGLDRFLVNGRRGYVFYLSRKDLEHQPDNGESVKFPYPVVVAYDMLKHAYYAHDDVWKDLNDERFFDNGAFMNGTVGVFPSEGIWLEKKERDGYCGQPKRLLKNSYDQRILWTVVDDRRDCTMLRVCGSSKATRRQVVVATGMLLLRLAMSATCCSKTAETEPVGS</sequence>
<organism evidence="3 4">
    <name type="scientific">Drechslerella stenobrocha 248</name>
    <dbReference type="NCBI Taxonomy" id="1043628"/>
    <lineage>
        <taxon>Eukaryota</taxon>
        <taxon>Fungi</taxon>
        <taxon>Dikarya</taxon>
        <taxon>Ascomycota</taxon>
        <taxon>Pezizomycotina</taxon>
        <taxon>Orbiliomycetes</taxon>
        <taxon>Orbiliales</taxon>
        <taxon>Orbiliaceae</taxon>
        <taxon>Drechslerella</taxon>
    </lineage>
</organism>
<gene>
    <name evidence="3" type="ORF">DRE_00705</name>
</gene>
<feature type="region of interest" description="Disordered" evidence="1">
    <location>
        <begin position="412"/>
        <end position="473"/>
    </location>
</feature>
<feature type="region of interest" description="Disordered" evidence="1">
    <location>
        <begin position="105"/>
        <end position="131"/>
    </location>
</feature>
<evidence type="ECO:0000256" key="2">
    <source>
        <dbReference type="SAM" id="Phobius"/>
    </source>
</evidence>
<keyword evidence="2" id="KW-0472">Membrane</keyword>
<feature type="compositionally biased region" description="Basic and acidic residues" evidence="1">
    <location>
        <begin position="352"/>
        <end position="366"/>
    </location>
</feature>
<dbReference type="OrthoDB" id="5411139at2759"/>
<feature type="compositionally biased region" description="Basic and acidic residues" evidence="1">
    <location>
        <begin position="332"/>
        <end position="343"/>
    </location>
</feature>
<feature type="compositionally biased region" description="Basic and acidic residues" evidence="1">
    <location>
        <begin position="454"/>
        <end position="473"/>
    </location>
</feature>
<feature type="compositionally biased region" description="Polar residues" evidence="1">
    <location>
        <begin position="301"/>
        <end position="321"/>
    </location>
</feature>
<keyword evidence="2" id="KW-1133">Transmembrane helix</keyword>
<name>W7HMS0_9PEZI</name>
<feature type="region of interest" description="Disordered" evidence="1">
    <location>
        <begin position="240"/>
        <end position="366"/>
    </location>
</feature>
<keyword evidence="4" id="KW-1185">Reference proteome</keyword>
<reference evidence="3 4" key="1">
    <citation type="submission" date="2013-05" db="EMBL/GenBank/DDBJ databases">
        <title>Drechslerella stenobrocha genome reveals carnivorous origination and mechanical trapping mechanism of predatory fungi.</title>
        <authorList>
            <person name="Liu X."/>
            <person name="Zhang W."/>
            <person name="Liu K."/>
        </authorList>
    </citation>
    <scope>NUCLEOTIDE SEQUENCE [LARGE SCALE GENOMIC DNA]</scope>
    <source>
        <strain evidence="3 4">248</strain>
    </source>
</reference>
<evidence type="ECO:0000313" key="4">
    <source>
        <dbReference type="Proteomes" id="UP000024837"/>
    </source>
</evidence>
<feature type="compositionally biased region" description="Basic and acidic residues" evidence="1">
    <location>
        <begin position="108"/>
        <end position="122"/>
    </location>
</feature>
<protein>
    <submittedName>
        <fullName evidence="3">Uncharacterized protein</fullName>
    </submittedName>
</protein>
<feature type="transmembrane region" description="Helical" evidence="2">
    <location>
        <begin position="482"/>
        <end position="503"/>
    </location>
</feature>
<dbReference type="HOGENOM" id="CLU_377671_0_0_1"/>
<feature type="transmembrane region" description="Helical" evidence="2">
    <location>
        <begin position="62"/>
        <end position="87"/>
    </location>
</feature>
<dbReference type="Proteomes" id="UP000024837">
    <property type="component" value="Unassembled WGS sequence"/>
</dbReference>
<evidence type="ECO:0000313" key="3">
    <source>
        <dbReference type="EMBL" id="EWC45306.1"/>
    </source>
</evidence>
<dbReference type="EMBL" id="KI966427">
    <property type="protein sequence ID" value="EWC45306.1"/>
    <property type="molecule type" value="Genomic_DNA"/>
</dbReference>
<keyword evidence="2" id="KW-0812">Transmembrane</keyword>
<proteinExistence type="predicted"/>
<feature type="compositionally biased region" description="Basic and acidic residues" evidence="1">
    <location>
        <begin position="280"/>
        <end position="295"/>
    </location>
</feature>
<evidence type="ECO:0000256" key="1">
    <source>
        <dbReference type="SAM" id="MobiDB-lite"/>
    </source>
</evidence>
<feature type="compositionally biased region" description="Basic and acidic residues" evidence="1">
    <location>
        <begin position="263"/>
        <end position="272"/>
    </location>
</feature>
<feature type="compositionally biased region" description="Low complexity" evidence="1">
    <location>
        <begin position="246"/>
        <end position="260"/>
    </location>
</feature>
<dbReference type="AlphaFoldDB" id="W7HMS0"/>
<accession>W7HMS0</accession>
<feature type="transmembrane region" description="Helical" evidence="2">
    <location>
        <begin position="20"/>
        <end position="42"/>
    </location>
</feature>